<dbReference type="SUPFAM" id="SSF55347">
    <property type="entry name" value="Glyceraldehyde-3-phosphate dehydrogenase-like, C-terminal domain"/>
    <property type="match status" value="1"/>
</dbReference>
<protein>
    <recommendedName>
        <fullName evidence="6">Dehydrogenase</fullName>
    </recommendedName>
</protein>
<dbReference type="Proteomes" id="UP000186309">
    <property type="component" value="Chromosome"/>
</dbReference>
<evidence type="ECO:0000259" key="3">
    <source>
        <dbReference type="Pfam" id="PF22725"/>
    </source>
</evidence>
<dbReference type="KEGG" id="pbor:BSF38_02643"/>
<dbReference type="Pfam" id="PF22725">
    <property type="entry name" value="GFO_IDH_MocA_C3"/>
    <property type="match status" value="1"/>
</dbReference>
<evidence type="ECO:0000256" key="1">
    <source>
        <dbReference type="ARBA" id="ARBA00023002"/>
    </source>
</evidence>
<dbReference type="InterPro" id="IPR036291">
    <property type="entry name" value="NAD(P)-bd_dom_sf"/>
</dbReference>
<evidence type="ECO:0000313" key="4">
    <source>
        <dbReference type="EMBL" id="APW61139.1"/>
    </source>
</evidence>
<feature type="domain" description="Gfo/Idh/MocA-like oxidoreductase N-terminal" evidence="2">
    <location>
        <begin position="12"/>
        <end position="124"/>
    </location>
</feature>
<dbReference type="InterPro" id="IPR050463">
    <property type="entry name" value="Gfo/Idh/MocA_oxidrdct_glycsds"/>
</dbReference>
<accession>A0A1U7CQF7</accession>
<dbReference type="InterPro" id="IPR000683">
    <property type="entry name" value="Gfo/Idh/MocA-like_OxRdtase_N"/>
</dbReference>
<evidence type="ECO:0000313" key="5">
    <source>
        <dbReference type="Proteomes" id="UP000186309"/>
    </source>
</evidence>
<proteinExistence type="predicted"/>
<dbReference type="Gene3D" id="3.40.50.720">
    <property type="entry name" value="NAD(P)-binding Rossmann-like Domain"/>
    <property type="match status" value="1"/>
</dbReference>
<evidence type="ECO:0000259" key="2">
    <source>
        <dbReference type="Pfam" id="PF01408"/>
    </source>
</evidence>
<feature type="domain" description="GFO/IDH/MocA-like oxidoreductase" evidence="3">
    <location>
        <begin position="139"/>
        <end position="288"/>
    </location>
</feature>
<dbReference type="STRING" id="1387353.BSF38_02643"/>
<dbReference type="SUPFAM" id="SSF51735">
    <property type="entry name" value="NAD(P)-binding Rossmann-fold domains"/>
    <property type="match status" value="1"/>
</dbReference>
<sequence length="390" mass="42367">MGAPHALSNPPKVALIGGGFIGPVHAEALRRIGVQVAGLLDISPEKAKPLADRLGIPKIYNTLDELLADPSVGAVHLASPNNIHFEHAKKALQAGKHVLCEKPLAISSKETAELVKLAAAHPNLAAGVNYNLRFYPLCQEMHTRVARGDLGRILSVSGSYTQDWLLLEDDYNWRVDPDGHTNLRAIADIGTHWMDLAQFVTGRHIESVNADLATFHPHRNRPIGGAETYTSPTAVKKATEPVKIVTEDYGAVLMHLSDGARGLFHVMQMHGGRKNRLYLEVCGTEGSMVWDSEAPELLWLGRRGAANQVLNRDPSLLSAEAGEFSHYPGGHAEGFPDAFKQLDLAFYSFIASGCKGKANFPTFADGDREVRICEAIADSAKKRQWVNVGA</sequence>
<dbReference type="GO" id="GO:0000166">
    <property type="term" value="F:nucleotide binding"/>
    <property type="evidence" value="ECO:0007669"/>
    <property type="project" value="InterPro"/>
</dbReference>
<dbReference type="EMBL" id="CP019082">
    <property type="protein sequence ID" value="APW61139.1"/>
    <property type="molecule type" value="Genomic_DNA"/>
</dbReference>
<dbReference type="OrthoDB" id="9815825at2"/>
<dbReference type="InterPro" id="IPR055170">
    <property type="entry name" value="GFO_IDH_MocA-like_dom"/>
</dbReference>
<reference evidence="5" key="1">
    <citation type="submission" date="2016-12" db="EMBL/GenBank/DDBJ databases">
        <title>Comparative genomics of four Isosphaeraceae planctomycetes: a common pool of plasmids and glycoside hydrolase genes.</title>
        <authorList>
            <person name="Ivanova A."/>
        </authorList>
    </citation>
    <scope>NUCLEOTIDE SEQUENCE [LARGE SCALE GENOMIC DNA]</scope>
    <source>
        <strain evidence="5">PX4</strain>
    </source>
</reference>
<dbReference type="GO" id="GO:0016491">
    <property type="term" value="F:oxidoreductase activity"/>
    <property type="evidence" value="ECO:0007669"/>
    <property type="project" value="UniProtKB-KW"/>
</dbReference>
<evidence type="ECO:0008006" key="6">
    <source>
        <dbReference type="Google" id="ProtNLM"/>
    </source>
</evidence>
<organism evidence="4 5">
    <name type="scientific">Paludisphaera borealis</name>
    <dbReference type="NCBI Taxonomy" id="1387353"/>
    <lineage>
        <taxon>Bacteria</taxon>
        <taxon>Pseudomonadati</taxon>
        <taxon>Planctomycetota</taxon>
        <taxon>Planctomycetia</taxon>
        <taxon>Isosphaerales</taxon>
        <taxon>Isosphaeraceae</taxon>
        <taxon>Paludisphaera</taxon>
    </lineage>
</organism>
<dbReference type="AlphaFoldDB" id="A0A1U7CQF7"/>
<dbReference type="Pfam" id="PF01408">
    <property type="entry name" value="GFO_IDH_MocA"/>
    <property type="match status" value="1"/>
</dbReference>
<keyword evidence="5" id="KW-1185">Reference proteome</keyword>
<dbReference type="RefSeq" id="WP_076346272.1">
    <property type="nucleotide sequence ID" value="NZ_CP019082.1"/>
</dbReference>
<dbReference type="PANTHER" id="PTHR43818:SF11">
    <property type="entry name" value="BCDNA.GH03377"/>
    <property type="match status" value="1"/>
</dbReference>
<dbReference type="PANTHER" id="PTHR43818">
    <property type="entry name" value="BCDNA.GH03377"/>
    <property type="match status" value="1"/>
</dbReference>
<name>A0A1U7CQF7_9BACT</name>
<dbReference type="Gene3D" id="3.30.360.10">
    <property type="entry name" value="Dihydrodipicolinate Reductase, domain 2"/>
    <property type="match status" value="1"/>
</dbReference>
<keyword evidence="1" id="KW-0560">Oxidoreductase</keyword>
<gene>
    <name evidence="4" type="ORF">BSF38_02643</name>
</gene>